<dbReference type="Proteomes" id="UP000245916">
    <property type="component" value="Unassembled WGS sequence"/>
</dbReference>
<evidence type="ECO:0000259" key="6">
    <source>
        <dbReference type="Pfam" id="PF01266"/>
    </source>
</evidence>
<dbReference type="InterPro" id="IPR007867">
    <property type="entry name" value="GMC_OxRtase_C"/>
</dbReference>
<accession>A0A2U2J2Z2</accession>
<keyword evidence="3" id="KW-0285">Flavoprotein</keyword>
<dbReference type="Pfam" id="PF05199">
    <property type="entry name" value="GMC_oxred_C"/>
    <property type="match status" value="1"/>
</dbReference>
<dbReference type="InterPro" id="IPR006076">
    <property type="entry name" value="FAD-dep_OxRdtase"/>
</dbReference>
<dbReference type="GO" id="GO:0016614">
    <property type="term" value="F:oxidoreductase activity, acting on CH-OH group of donors"/>
    <property type="evidence" value="ECO:0007669"/>
    <property type="project" value="InterPro"/>
</dbReference>
<dbReference type="PANTHER" id="PTHR42784">
    <property type="entry name" value="PYRANOSE 2-OXIDASE"/>
    <property type="match status" value="1"/>
</dbReference>
<keyword evidence="9" id="KW-1185">Reference proteome</keyword>
<comment type="cofactor">
    <cofactor evidence="1">
        <name>FAD</name>
        <dbReference type="ChEBI" id="CHEBI:57692"/>
    </cofactor>
</comment>
<feature type="domain" description="FAD dependent oxidoreductase" evidence="6">
    <location>
        <begin position="16"/>
        <end position="227"/>
    </location>
</feature>
<name>A0A2U2J2Z2_9SPHN</name>
<evidence type="ECO:0000256" key="3">
    <source>
        <dbReference type="ARBA" id="ARBA00022630"/>
    </source>
</evidence>
<proteinExistence type="inferred from homology"/>
<evidence type="ECO:0000256" key="4">
    <source>
        <dbReference type="ARBA" id="ARBA00022827"/>
    </source>
</evidence>
<reference evidence="8 9" key="1">
    <citation type="submission" date="2018-05" db="EMBL/GenBank/DDBJ databases">
        <title>Genome of Sphingosinicella humi QZX222.</title>
        <authorList>
            <person name="Qiao Z."/>
            <person name="Wang G."/>
        </authorList>
    </citation>
    <scope>NUCLEOTIDE SEQUENCE [LARGE SCALE GENOMIC DNA]</scope>
    <source>
        <strain evidence="8 9">QZX222</strain>
    </source>
</reference>
<evidence type="ECO:0000256" key="2">
    <source>
        <dbReference type="ARBA" id="ARBA00010790"/>
    </source>
</evidence>
<dbReference type="PANTHER" id="PTHR42784:SF1">
    <property type="entry name" value="PYRANOSE 2-OXIDASE"/>
    <property type="match status" value="1"/>
</dbReference>
<dbReference type="RefSeq" id="WP_109270838.1">
    <property type="nucleotide sequence ID" value="NZ_QFFF01000001.1"/>
</dbReference>
<protein>
    <submittedName>
        <fullName evidence="8">GMC family oxidoreductase</fullName>
    </submittedName>
</protein>
<gene>
    <name evidence="8" type="ORF">DF286_07360</name>
</gene>
<evidence type="ECO:0000313" key="8">
    <source>
        <dbReference type="EMBL" id="PWG02698.1"/>
    </source>
</evidence>
<evidence type="ECO:0000256" key="1">
    <source>
        <dbReference type="ARBA" id="ARBA00001974"/>
    </source>
</evidence>
<dbReference type="EMBL" id="QFFF01000001">
    <property type="protein sequence ID" value="PWG02698.1"/>
    <property type="molecule type" value="Genomic_DNA"/>
</dbReference>
<sequence length="530" mass="58157">MMDLNESRDLTSLAGDVCVIGAGAAGISLARRLLAAGHEVILLESGGLDYEKPIADLAAGENVGLDYYELEDTRLRFFGGTTAIWGGRCAEFDPIDLEKRDYVPHSGWPIGWDELEHYYREARPLFDLPDEPLTPERFRAAGVPLPRFDADRLATPLWTFDRRFNRFTFDACEDLRSDPRCRIVTHATVTEIKAAESGTGIAQVEARSLAGATLTVKARTYVLAAGGIENARLLLASRSVMPDGLGNAHDQVGRYFMEHPHARGGRVVDGGAWQLLKAFGRRHRIQGQDMAALIAPSEALQRREGILNTSLTIVARQPEGARQFFGMKAYSGIKHNMAPTRGGRALWMTTKKAASWAQRHVDPARPWLLNRIGNLDIALLVRAEQAPNPDSRVMLTREADATGMPRVALDWRLSEIDTRSVAVLIDVLGGELKRLELGRVEPAPWLKDRGWRFDPLISSHPIGGYHHLGTTRMGSDPRTSVTDGDGRVHGIGNLYVAGSSLFPTGSWANPTLTIVALALRTADRIAGARA</sequence>
<evidence type="ECO:0000259" key="7">
    <source>
        <dbReference type="Pfam" id="PF05199"/>
    </source>
</evidence>
<keyword evidence="4" id="KW-0274">FAD</keyword>
<dbReference type="OrthoDB" id="9798604at2"/>
<dbReference type="InterPro" id="IPR051473">
    <property type="entry name" value="P2Ox-like"/>
</dbReference>
<keyword evidence="5" id="KW-0560">Oxidoreductase</keyword>
<evidence type="ECO:0000313" key="9">
    <source>
        <dbReference type="Proteomes" id="UP000245916"/>
    </source>
</evidence>
<dbReference type="AlphaFoldDB" id="A0A2U2J2Z2"/>
<dbReference type="InterPro" id="IPR036188">
    <property type="entry name" value="FAD/NAD-bd_sf"/>
</dbReference>
<dbReference type="Gene3D" id="3.50.50.60">
    <property type="entry name" value="FAD/NAD(P)-binding domain"/>
    <property type="match status" value="2"/>
</dbReference>
<feature type="domain" description="Glucose-methanol-choline oxidoreductase C-terminal" evidence="7">
    <location>
        <begin position="387"/>
        <end position="518"/>
    </location>
</feature>
<dbReference type="SUPFAM" id="SSF51905">
    <property type="entry name" value="FAD/NAD(P)-binding domain"/>
    <property type="match status" value="1"/>
</dbReference>
<dbReference type="Pfam" id="PF01266">
    <property type="entry name" value="DAO"/>
    <property type="match status" value="1"/>
</dbReference>
<comment type="similarity">
    <text evidence="2">Belongs to the GMC oxidoreductase family.</text>
</comment>
<organism evidence="8 9">
    <name type="scientific">Allosphingosinicella humi</name>
    <dbReference type="NCBI Taxonomy" id="2068657"/>
    <lineage>
        <taxon>Bacteria</taxon>
        <taxon>Pseudomonadati</taxon>
        <taxon>Pseudomonadota</taxon>
        <taxon>Alphaproteobacteria</taxon>
        <taxon>Sphingomonadales</taxon>
        <taxon>Sphingomonadaceae</taxon>
        <taxon>Allosphingosinicella</taxon>
    </lineage>
</organism>
<evidence type="ECO:0000256" key="5">
    <source>
        <dbReference type="ARBA" id="ARBA00023002"/>
    </source>
</evidence>
<comment type="caution">
    <text evidence="8">The sequence shown here is derived from an EMBL/GenBank/DDBJ whole genome shotgun (WGS) entry which is preliminary data.</text>
</comment>